<accession>A0A5E4FS90</accession>
<dbReference type="InParanoid" id="A0A5E4FS90"/>
<evidence type="ECO:0000313" key="2">
    <source>
        <dbReference type="EMBL" id="KAI5351050.1"/>
    </source>
</evidence>
<gene>
    <name evidence="3" type="ORF">ALMOND_2B028644</name>
    <name evidence="2" type="ORF">L3X38_003941</name>
</gene>
<reference evidence="4" key="2">
    <citation type="journal article" date="2020" name="Plant J.">
        <title>Transposons played a major role in the diversification between the closely related almond and peach genomes: results from the almond genome sequence.</title>
        <authorList>
            <person name="Alioto T."/>
            <person name="Alexiou K.G."/>
            <person name="Bardil A."/>
            <person name="Barteri F."/>
            <person name="Castanera R."/>
            <person name="Cruz F."/>
            <person name="Dhingra A."/>
            <person name="Duval H."/>
            <person name="Fernandez I Marti A."/>
            <person name="Frias L."/>
            <person name="Galan B."/>
            <person name="Garcia J.L."/>
            <person name="Howad W."/>
            <person name="Gomez-Garrido J."/>
            <person name="Gut M."/>
            <person name="Julca I."/>
            <person name="Morata J."/>
            <person name="Puigdomenech P."/>
            <person name="Ribeca P."/>
            <person name="Rubio Cabetas M.J."/>
            <person name="Vlasova A."/>
            <person name="Wirthensohn M."/>
            <person name="Garcia-Mas J."/>
            <person name="Gabaldon T."/>
            <person name="Casacuberta J.M."/>
            <person name="Arus P."/>
        </authorList>
    </citation>
    <scope>NUCLEOTIDE SEQUENCE [LARGE SCALE GENOMIC DNA]</scope>
    <source>
        <strain evidence="4">cv. Texas</strain>
    </source>
</reference>
<dbReference type="Gramene" id="VVA30333">
    <property type="protein sequence ID" value="VVA30333"/>
    <property type="gene ID" value="Prudul26B028644"/>
</dbReference>
<dbReference type="Proteomes" id="UP000327085">
    <property type="component" value="Chromosome 1"/>
</dbReference>
<feature type="compositionally biased region" description="Basic and acidic residues" evidence="1">
    <location>
        <begin position="102"/>
        <end position="121"/>
    </location>
</feature>
<evidence type="ECO:0000256" key="1">
    <source>
        <dbReference type="SAM" id="MobiDB-lite"/>
    </source>
</evidence>
<dbReference type="Proteomes" id="UP001054821">
    <property type="component" value="Chromosome 1"/>
</dbReference>
<evidence type="ECO:0000313" key="4">
    <source>
        <dbReference type="Proteomes" id="UP000327085"/>
    </source>
</evidence>
<sequence length="182" mass="20362">MINKKVTDGLRDMDALIDAIGGKIKDVDCEMSIVKLVVRSKEAGHDGSSETDQKTQQHGVSHEESNIHMSSKTLQKVNKRMSRGKAWRLITSSEMLNLEKMANDTKKDYTEESEKEIKEETMVEMEPSDELMDEGHQGIELKRVLETMVEVEPSDGLMDEGHQGVELKRVLCSFGGGGLQQP</sequence>
<organism evidence="3 4">
    <name type="scientific">Prunus dulcis</name>
    <name type="common">Almond</name>
    <name type="synonym">Amygdalus dulcis</name>
    <dbReference type="NCBI Taxonomy" id="3755"/>
    <lineage>
        <taxon>Eukaryota</taxon>
        <taxon>Viridiplantae</taxon>
        <taxon>Streptophyta</taxon>
        <taxon>Embryophyta</taxon>
        <taxon>Tracheophyta</taxon>
        <taxon>Spermatophyta</taxon>
        <taxon>Magnoliopsida</taxon>
        <taxon>eudicotyledons</taxon>
        <taxon>Gunneridae</taxon>
        <taxon>Pentapetalae</taxon>
        <taxon>rosids</taxon>
        <taxon>fabids</taxon>
        <taxon>Rosales</taxon>
        <taxon>Rosaceae</taxon>
        <taxon>Amygdaloideae</taxon>
        <taxon>Amygdaleae</taxon>
        <taxon>Prunus</taxon>
    </lineage>
</organism>
<name>A0A5E4FS90_PRUDU</name>
<reference evidence="3" key="1">
    <citation type="submission" date="2019-07" db="EMBL/GenBank/DDBJ databases">
        <authorList>
            <person name="Alioto T."/>
            <person name="Alioto T."/>
            <person name="Gomez Garrido J."/>
        </authorList>
    </citation>
    <scope>NUCLEOTIDE SEQUENCE</scope>
</reference>
<feature type="compositionally biased region" description="Basic and acidic residues" evidence="1">
    <location>
        <begin position="41"/>
        <end position="66"/>
    </location>
</feature>
<dbReference type="AlphaFoldDB" id="A0A5E4FS90"/>
<reference evidence="2 5" key="3">
    <citation type="journal article" date="2022" name="G3 (Bethesda)">
        <title>Whole-genome sequence and methylome profiling of the almond [Prunus dulcis (Mill.) D.A. Webb] cultivar 'Nonpareil'.</title>
        <authorList>
            <person name="D'Amico-Willman K.M."/>
            <person name="Ouma W.Z."/>
            <person name="Meulia T."/>
            <person name="Sideli G.M."/>
            <person name="Gradziel T.M."/>
            <person name="Fresnedo-Ramirez J."/>
        </authorList>
    </citation>
    <scope>NUCLEOTIDE SEQUENCE [LARGE SCALE GENOMIC DNA]</scope>
    <source>
        <strain evidence="2">Clone GOH B32 T37-40</strain>
    </source>
</reference>
<dbReference type="EMBL" id="JAJFAZ020000001">
    <property type="protein sequence ID" value="KAI5351050.1"/>
    <property type="molecule type" value="Genomic_DNA"/>
</dbReference>
<protein>
    <submittedName>
        <fullName evidence="3">Uncharacterized protein</fullName>
    </submittedName>
</protein>
<feature type="compositionally biased region" description="Polar residues" evidence="1">
    <location>
        <begin position="67"/>
        <end position="76"/>
    </location>
</feature>
<feature type="region of interest" description="Disordered" evidence="1">
    <location>
        <begin position="102"/>
        <end position="133"/>
    </location>
</feature>
<keyword evidence="5" id="KW-1185">Reference proteome</keyword>
<feature type="region of interest" description="Disordered" evidence="1">
    <location>
        <begin position="41"/>
        <end position="78"/>
    </location>
</feature>
<evidence type="ECO:0000313" key="3">
    <source>
        <dbReference type="EMBL" id="VVA30333.1"/>
    </source>
</evidence>
<dbReference type="EMBL" id="CABIKO010000187">
    <property type="protein sequence ID" value="VVA30333.1"/>
    <property type="molecule type" value="Genomic_DNA"/>
</dbReference>
<proteinExistence type="predicted"/>
<feature type="compositionally biased region" description="Acidic residues" evidence="1">
    <location>
        <begin position="122"/>
        <end position="132"/>
    </location>
</feature>
<evidence type="ECO:0000313" key="5">
    <source>
        <dbReference type="Proteomes" id="UP001054821"/>
    </source>
</evidence>